<comment type="subcellular location">
    <subcellularLocation>
        <location evidence="3 9">Cytoplasm</location>
    </subcellularLocation>
</comment>
<dbReference type="InterPro" id="IPR036523">
    <property type="entry name" value="SurE-like_sf"/>
</dbReference>
<reference evidence="12" key="1">
    <citation type="submission" date="2010-11" db="EMBL/GenBank/DDBJ databases">
        <title>The complete genome of Mahella australiensis DSM 15567.</title>
        <authorList>
            <consortium name="US DOE Joint Genome Institute (JGI-PGF)"/>
            <person name="Lucas S."/>
            <person name="Copeland A."/>
            <person name="Lapidus A."/>
            <person name="Bruce D."/>
            <person name="Goodwin L."/>
            <person name="Pitluck S."/>
            <person name="Kyrpides N."/>
            <person name="Mavromatis K."/>
            <person name="Pagani I."/>
            <person name="Ivanova N."/>
            <person name="Teshima H."/>
            <person name="Brettin T."/>
            <person name="Detter J.C."/>
            <person name="Han C."/>
            <person name="Tapia R."/>
            <person name="Land M."/>
            <person name="Hauser L."/>
            <person name="Markowitz V."/>
            <person name="Cheng J.-F."/>
            <person name="Hugenholtz P."/>
            <person name="Woyke T."/>
            <person name="Wu D."/>
            <person name="Spring S."/>
            <person name="Pukall R."/>
            <person name="Steenblock K."/>
            <person name="Schneider S."/>
            <person name="Klenk H.-P."/>
            <person name="Eisen J.A."/>
        </authorList>
    </citation>
    <scope>NUCLEOTIDE SEQUENCE [LARGE SCALE GENOMIC DNA]</scope>
    <source>
        <strain evidence="12">DSM 15567 / CIP 107919 / 50-1 BON</strain>
    </source>
</reference>
<evidence type="ECO:0000256" key="9">
    <source>
        <dbReference type="HAMAP-Rule" id="MF_00060"/>
    </source>
</evidence>
<dbReference type="Proteomes" id="UP000008457">
    <property type="component" value="Chromosome"/>
</dbReference>
<evidence type="ECO:0000259" key="10">
    <source>
        <dbReference type="Pfam" id="PF01975"/>
    </source>
</evidence>
<dbReference type="PANTHER" id="PTHR30457:SF12">
    <property type="entry name" value="5'_3'-NUCLEOTIDASE SURE"/>
    <property type="match status" value="1"/>
</dbReference>
<keyword evidence="7 9" id="KW-0547">Nucleotide-binding</keyword>
<evidence type="ECO:0000256" key="6">
    <source>
        <dbReference type="ARBA" id="ARBA00022723"/>
    </source>
</evidence>
<dbReference type="AlphaFoldDB" id="F4A2A0"/>
<feature type="binding site" evidence="9">
    <location>
        <position position="8"/>
    </location>
    <ligand>
        <name>a divalent metal cation</name>
        <dbReference type="ChEBI" id="CHEBI:60240"/>
    </ligand>
</feature>
<dbReference type="NCBIfam" id="NF001492">
    <property type="entry name" value="PRK00346.2-2"/>
    <property type="match status" value="1"/>
</dbReference>
<keyword evidence="8 9" id="KW-0378">Hydrolase</keyword>
<comment type="function">
    <text evidence="9">Nucleotidase that shows phosphatase activity on nucleoside 5'-monophosphates.</text>
</comment>
<evidence type="ECO:0000256" key="7">
    <source>
        <dbReference type="ARBA" id="ARBA00022741"/>
    </source>
</evidence>
<keyword evidence="5 9" id="KW-0963">Cytoplasm</keyword>
<feature type="binding site" evidence="9">
    <location>
        <position position="39"/>
    </location>
    <ligand>
        <name>a divalent metal cation</name>
        <dbReference type="ChEBI" id="CHEBI:60240"/>
    </ligand>
</feature>
<dbReference type="RefSeq" id="WP_013780577.1">
    <property type="nucleotide sequence ID" value="NC_015520.1"/>
</dbReference>
<evidence type="ECO:0000256" key="3">
    <source>
        <dbReference type="ARBA" id="ARBA00004496"/>
    </source>
</evidence>
<dbReference type="NCBIfam" id="NF001490">
    <property type="entry name" value="PRK00346.1-4"/>
    <property type="match status" value="1"/>
</dbReference>
<dbReference type="GO" id="GO:0004309">
    <property type="term" value="F:exopolyphosphatase activity"/>
    <property type="evidence" value="ECO:0007669"/>
    <property type="project" value="TreeGrafter"/>
</dbReference>
<evidence type="ECO:0000256" key="4">
    <source>
        <dbReference type="ARBA" id="ARBA00011062"/>
    </source>
</evidence>
<keyword evidence="12" id="KW-1185">Reference proteome</keyword>
<gene>
    <name evidence="9" type="primary">surE</name>
    <name evidence="11" type="ordered locus">Mahau_0949</name>
</gene>
<feature type="binding site" evidence="9">
    <location>
        <position position="96"/>
    </location>
    <ligand>
        <name>a divalent metal cation</name>
        <dbReference type="ChEBI" id="CHEBI:60240"/>
    </ligand>
</feature>
<dbReference type="HAMAP" id="MF_00060">
    <property type="entry name" value="SurE"/>
    <property type="match status" value="1"/>
</dbReference>
<proteinExistence type="inferred from homology"/>
<dbReference type="NCBIfam" id="TIGR00087">
    <property type="entry name" value="surE"/>
    <property type="match status" value="1"/>
</dbReference>
<dbReference type="EMBL" id="CP002360">
    <property type="protein sequence ID" value="AEE96147.1"/>
    <property type="molecule type" value="Genomic_DNA"/>
</dbReference>
<organism evidence="11 12">
    <name type="scientific">Mahella australiensis (strain DSM 15567 / CIP 107919 / 50-1 BON)</name>
    <dbReference type="NCBI Taxonomy" id="697281"/>
    <lineage>
        <taxon>Bacteria</taxon>
        <taxon>Bacillati</taxon>
        <taxon>Bacillota</taxon>
        <taxon>Clostridia</taxon>
        <taxon>Thermoanaerobacterales</taxon>
        <taxon>Thermoanaerobacterales Family IV. Incertae Sedis</taxon>
        <taxon>Mahella</taxon>
    </lineage>
</organism>
<dbReference type="Gene3D" id="3.40.1210.10">
    <property type="entry name" value="Survival protein SurE-like phosphatase/nucleotidase"/>
    <property type="match status" value="1"/>
</dbReference>
<name>F4A2A0_MAHA5</name>
<evidence type="ECO:0000313" key="12">
    <source>
        <dbReference type="Proteomes" id="UP000008457"/>
    </source>
</evidence>
<dbReference type="EC" id="3.1.3.5" evidence="9"/>
<dbReference type="KEGG" id="mas:Mahau_0949"/>
<comment type="cofactor">
    <cofactor evidence="2">
        <name>Mg(2+)</name>
        <dbReference type="ChEBI" id="CHEBI:18420"/>
    </cofactor>
</comment>
<keyword evidence="6 9" id="KW-0479">Metal-binding</keyword>
<dbReference type="PANTHER" id="PTHR30457">
    <property type="entry name" value="5'-NUCLEOTIDASE SURE"/>
    <property type="match status" value="1"/>
</dbReference>
<evidence type="ECO:0000256" key="1">
    <source>
        <dbReference type="ARBA" id="ARBA00000815"/>
    </source>
</evidence>
<dbReference type="eggNOG" id="COG0496">
    <property type="taxonomic scope" value="Bacteria"/>
</dbReference>
<protein>
    <recommendedName>
        <fullName evidence="9">5'-nucleotidase SurE</fullName>
        <ecNumber evidence="9">3.1.3.5</ecNumber>
    </recommendedName>
    <alternativeName>
        <fullName evidence="9">Nucleoside 5'-monophosphate phosphohydrolase</fullName>
    </alternativeName>
</protein>
<dbReference type="SUPFAM" id="SSF64167">
    <property type="entry name" value="SurE-like"/>
    <property type="match status" value="1"/>
</dbReference>
<feature type="domain" description="Survival protein SurE-like phosphatase/nucleotidase" evidence="10">
    <location>
        <begin position="3"/>
        <end position="188"/>
    </location>
</feature>
<accession>F4A2A0</accession>
<dbReference type="InterPro" id="IPR030048">
    <property type="entry name" value="SurE"/>
</dbReference>
<dbReference type="GO" id="GO:0008254">
    <property type="term" value="F:3'-nucleotidase activity"/>
    <property type="evidence" value="ECO:0007669"/>
    <property type="project" value="TreeGrafter"/>
</dbReference>
<feature type="binding site" evidence="9">
    <location>
        <position position="9"/>
    </location>
    <ligand>
        <name>a divalent metal cation</name>
        <dbReference type="ChEBI" id="CHEBI:60240"/>
    </ligand>
</feature>
<comment type="cofactor">
    <cofactor evidence="9">
        <name>a divalent metal cation</name>
        <dbReference type="ChEBI" id="CHEBI:60240"/>
    </cofactor>
    <text evidence="9">Binds 1 divalent metal cation per subunit.</text>
</comment>
<dbReference type="GO" id="GO:0005737">
    <property type="term" value="C:cytoplasm"/>
    <property type="evidence" value="ECO:0007669"/>
    <property type="project" value="UniProtKB-SubCell"/>
</dbReference>
<dbReference type="OrthoDB" id="9780815at2"/>
<dbReference type="Pfam" id="PF01975">
    <property type="entry name" value="SurE"/>
    <property type="match status" value="1"/>
</dbReference>
<dbReference type="GO" id="GO:0046872">
    <property type="term" value="F:metal ion binding"/>
    <property type="evidence" value="ECO:0007669"/>
    <property type="project" value="UniProtKB-UniRule"/>
</dbReference>
<dbReference type="HOGENOM" id="CLU_045192_1_3_9"/>
<dbReference type="STRING" id="697281.Mahau_0949"/>
<comment type="catalytic activity">
    <reaction evidence="1 9">
        <text>a ribonucleoside 5'-phosphate + H2O = a ribonucleoside + phosphate</text>
        <dbReference type="Rhea" id="RHEA:12484"/>
        <dbReference type="ChEBI" id="CHEBI:15377"/>
        <dbReference type="ChEBI" id="CHEBI:18254"/>
        <dbReference type="ChEBI" id="CHEBI:43474"/>
        <dbReference type="ChEBI" id="CHEBI:58043"/>
        <dbReference type="EC" id="3.1.3.5"/>
    </reaction>
</comment>
<reference evidence="11 12" key="2">
    <citation type="journal article" date="2011" name="Stand. Genomic Sci.">
        <title>Complete genome sequence of Mahella australiensis type strain (50-1 BON).</title>
        <authorList>
            <person name="Sikorski J."/>
            <person name="Teshima H."/>
            <person name="Nolan M."/>
            <person name="Lucas S."/>
            <person name="Hammon N."/>
            <person name="Deshpande S."/>
            <person name="Cheng J.F."/>
            <person name="Pitluck S."/>
            <person name="Liolios K."/>
            <person name="Pagani I."/>
            <person name="Ivanova N."/>
            <person name="Huntemann M."/>
            <person name="Mavromatis K."/>
            <person name="Ovchinikova G."/>
            <person name="Pati A."/>
            <person name="Tapia R."/>
            <person name="Han C."/>
            <person name="Goodwin L."/>
            <person name="Chen A."/>
            <person name="Palaniappan K."/>
            <person name="Land M."/>
            <person name="Hauser L."/>
            <person name="Ngatchou-Djao O.D."/>
            <person name="Rohde M."/>
            <person name="Pukall R."/>
            <person name="Spring S."/>
            <person name="Abt B."/>
            <person name="Goker M."/>
            <person name="Detter J.C."/>
            <person name="Woyke T."/>
            <person name="Bristow J."/>
            <person name="Markowitz V."/>
            <person name="Hugenholtz P."/>
            <person name="Eisen J.A."/>
            <person name="Kyrpides N.C."/>
            <person name="Klenk H.P."/>
            <person name="Lapidus A."/>
        </authorList>
    </citation>
    <scope>NUCLEOTIDE SEQUENCE [LARGE SCALE GENOMIC DNA]</scope>
    <source>
        <strain evidence="12">DSM 15567 / CIP 107919 / 50-1 BON</strain>
    </source>
</reference>
<dbReference type="InterPro" id="IPR002828">
    <property type="entry name" value="SurE-like_Pase/nucleotidase"/>
</dbReference>
<dbReference type="GO" id="GO:0000166">
    <property type="term" value="F:nucleotide binding"/>
    <property type="evidence" value="ECO:0007669"/>
    <property type="project" value="UniProtKB-KW"/>
</dbReference>
<dbReference type="GO" id="GO:0008253">
    <property type="term" value="F:5'-nucleotidase activity"/>
    <property type="evidence" value="ECO:0007669"/>
    <property type="project" value="UniProtKB-UniRule"/>
</dbReference>
<evidence type="ECO:0000256" key="8">
    <source>
        <dbReference type="ARBA" id="ARBA00022801"/>
    </source>
</evidence>
<evidence type="ECO:0000256" key="2">
    <source>
        <dbReference type="ARBA" id="ARBA00001946"/>
    </source>
</evidence>
<evidence type="ECO:0000256" key="5">
    <source>
        <dbReference type="ARBA" id="ARBA00022490"/>
    </source>
</evidence>
<dbReference type="FunFam" id="3.40.1210.10:FF:000001">
    <property type="entry name" value="5'/3'-nucleotidase SurE"/>
    <property type="match status" value="1"/>
</dbReference>
<sequence length="257" mass="28213">MNILVSNDDGIHASGLHALAASLADIGHVTVAAPDRERSAAGHAITMRDPLRAVQVSFDIAGVRAYAIEGTPADCIKLGIDVLMDDKPDVVFSGINRGANLGTDVIYSGTVSAAIEGAIFNIPAVAMSVTSYEYLDYSAAAVLAADICRTLIEHDMPSNILLNVNIPPMPIDKIKGIHITHMGVKRYKNNYEQRYDPRGRPYYWLTGELIEEANDETSDIIAVEQGYVSITPIHYDLTKYDMIKELKRWQIGEWPLK</sequence>
<evidence type="ECO:0000313" key="11">
    <source>
        <dbReference type="EMBL" id="AEE96147.1"/>
    </source>
</evidence>
<comment type="similarity">
    <text evidence="4 9">Belongs to the SurE nucleotidase family.</text>
</comment>